<evidence type="ECO:0000259" key="2">
    <source>
        <dbReference type="Pfam" id="PF04389"/>
    </source>
</evidence>
<dbReference type="EMBL" id="FUYZ01000001">
    <property type="protein sequence ID" value="SKB59286.1"/>
    <property type="molecule type" value="Genomic_DNA"/>
</dbReference>
<dbReference type="AlphaFoldDB" id="A0A1T5CIW2"/>
<keyword evidence="1" id="KW-0732">Signal</keyword>
<gene>
    <name evidence="4" type="ORF">SAMN05660477_00093</name>
</gene>
<reference evidence="4 5" key="1">
    <citation type="submission" date="2017-02" db="EMBL/GenBank/DDBJ databases">
        <authorList>
            <person name="Peterson S.W."/>
        </authorList>
    </citation>
    <scope>NUCLEOTIDE SEQUENCE [LARGE SCALE GENOMIC DNA]</scope>
    <source>
        <strain evidence="4 5">DSM 22323</strain>
    </source>
</reference>
<organism evidence="4 5">
    <name type="scientific">Soonwooa buanensis</name>
    <dbReference type="NCBI Taxonomy" id="619805"/>
    <lineage>
        <taxon>Bacteria</taxon>
        <taxon>Pseudomonadati</taxon>
        <taxon>Bacteroidota</taxon>
        <taxon>Flavobacteriia</taxon>
        <taxon>Flavobacteriales</taxon>
        <taxon>Weeksellaceae</taxon>
        <taxon>Chryseobacterium group</taxon>
        <taxon>Soonwooa</taxon>
    </lineage>
</organism>
<dbReference type="GO" id="GO:0008235">
    <property type="term" value="F:metalloexopeptidase activity"/>
    <property type="evidence" value="ECO:0007669"/>
    <property type="project" value="InterPro"/>
</dbReference>
<dbReference type="InterPro" id="IPR045175">
    <property type="entry name" value="M28_fam"/>
</dbReference>
<keyword evidence="5" id="KW-1185">Reference proteome</keyword>
<evidence type="ECO:0000259" key="3">
    <source>
        <dbReference type="Pfam" id="PF18962"/>
    </source>
</evidence>
<dbReference type="RefSeq" id="WP_079665426.1">
    <property type="nucleotide sequence ID" value="NZ_FUYZ01000001.1"/>
</dbReference>
<evidence type="ECO:0000313" key="5">
    <source>
        <dbReference type="Proteomes" id="UP000191112"/>
    </source>
</evidence>
<evidence type="ECO:0000313" key="4">
    <source>
        <dbReference type="EMBL" id="SKB59286.1"/>
    </source>
</evidence>
<feature type="domain" description="Secretion system C-terminal sorting" evidence="3">
    <location>
        <begin position="320"/>
        <end position="389"/>
    </location>
</feature>
<proteinExistence type="predicted"/>
<dbReference type="OrthoDB" id="1521787at2"/>
<protein>
    <submittedName>
        <fullName evidence="4">Por secretion system C-terminal sorting domain-containing protein</fullName>
    </submittedName>
</protein>
<dbReference type="PANTHER" id="PTHR12147:SF26">
    <property type="entry name" value="PEPTIDASE M28 DOMAIN-CONTAINING PROTEIN"/>
    <property type="match status" value="1"/>
</dbReference>
<sequence>MTLKSSLLIAATFITNLYFSQTANPYYASISNQVTQSNITTNLQEFENIGIKTTGSTKLTEALTWLKTKYTGFGYSASEMQEHSFNYQGTTSKNLIITKTGTKYPDTFVIICGHYDTINGPGTNDNGSGVSVILEVARLLKNIETEYSIKFINFAGEEQGLIGSSAYVNNVVNGTNPKMNIKLVFNIDEVGGVAGKVNNQIMCERDESNYVSSNNAASNTVTQQLMSYVSLYSPLQPKLSHAYNSDYMPFENNGEVITGFYEANESDQPHSSGDTFAKLDPVYIFNVAKAATGAMMHFAGAKNQTMAVCTPEDQVKSLKISPNPANDYITLEFLNKKLKEYNFSIVDALGKTVLNIKNEDRINIQSLRKGVYFGTLSIDGISHTKKILVD</sequence>
<dbReference type="GO" id="GO:0006508">
    <property type="term" value="P:proteolysis"/>
    <property type="evidence" value="ECO:0007669"/>
    <property type="project" value="InterPro"/>
</dbReference>
<evidence type="ECO:0000256" key="1">
    <source>
        <dbReference type="ARBA" id="ARBA00022729"/>
    </source>
</evidence>
<dbReference type="InterPro" id="IPR007484">
    <property type="entry name" value="Peptidase_M28"/>
</dbReference>
<dbReference type="Pfam" id="PF18962">
    <property type="entry name" value="Por_Secre_tail"/>
    <property type="match status" value="1"/>
</dbReference>
<accession>A0A1T5CIW2</accession>
<dbReference type="NCBIfam" id="TIGR04183">
    <property type="entry name" value="Por_Secre_tail"/>
    <property type="match status" value="1"/>
</dbReference>
<dbReference type="SUPFAM" id="SSF53187">
    <property type="entry name" value="Zn-dependent exopeptidases"/>
    <property type="match status" value="1"/>
</dbReference>
<feature type="domain" description="Peptidase M28" evidence="2">
    <location>
        <begin position="94"/>
        <end position="290"/>
    </location>
</feature>
<dbReference type="Proteomes" id="UP000191112">
    <property type="component" value="Unassembled WGS sequence"/>
</dbReference>
<dbReference type="InterPro" id="IPR026444">
    <property type="entry name" value="Secre_tail"/>
</dbReference>
<dbReference type="Gene3D" id="3.40.630.10">
    <property type="entry name" value="Zn peptidases"/>
    <property type="match status" value="1"/>
</dbReference>
<dbReference type="STRING" id="619805.SAMN05660477_00093"/>
<name>A0A1T5CIW2_9FLAO</name>
<dbReference type="Pfam" id="PF04389">
    <property type="entry name" value="Peptidase_M28"/>
    <property type="match status" value="1"/>
</dbReference>
<dbReference type="PANTHER" id="PTHR12147">
    <property type="entry name" value="METALLOPEPTIDASE M28 FAMILY MEMBER"/>
    <property type="match status" value="1"/>
</dbReference>